<feature type="compositionally biased region" description="Pro residues" evidence="1">
    <location>
        <begin position="60"/>
        <end position="75"/>
    </location>
</feature>
<comment type="caution">
    <text evidence="4">The sequence shown here is derived from an EMBL/GenBank/DDBJ whole genome shotgun (WGS) entry which is preliminary data.</text>
</comment>
<organism evidence="4 5">
    <name type="scientific">Tanacetum coccineum</name>
    <dbReference type="NCBI Taxonomy" id="301880"/>
    <lineage>
        <taxon>Eukaryota</taxon>
        <taxon>Viridiplantae</taxon>
        <taxon>Streptophyta</taxon>
        <taxon>Embryophyta</taxon>
        <taxon>Tracheophyta</taxon>
        <taxon>Spermatophyta</taxon>
        <taxon>Magnoliopsida</taxon>
        <taxon>eudicotyledons</taxon>
        <taxon>Gunneridae</taxon>
        <taxon>Pentapetalae</taxon>
        <taxon>asterids</taxon>
        <taxon>campanulids</taxon>
        <taxon>Asterales</taxon>
        <taxon>Asteraceae</taxon>
        <taxon>Asteroideae</taxon>
        <taxon>Anthemideae</taxon>
        <taxon>Anthemidinae</taxon>
        <taxon>Tanacetum</taxon>
    </lineage>
</organism>
<dbReference type="InterPro" id="IPR050951">
    <property type="entry name" value="Retrovirus_Pol_polyprotein"/>
</dbReference>
<feature type="region of interest" description="Disordered" evidence="1">
    <location>
        <begin position="1"/>
        <end position="120"/>
    </location>
</feature>
<dbReference type="Pfam" id="PF17921">
    <property type="entry name" value="Integrase_H2C2"/>
    <property type="match status" value="1"/>
</dbReference>
<evidence type="ECO:0000313" key="4">
    <source>
        <dbReference type="EMBL" id="GJT06877.1"/>
    </source>
</evidence>
<feature type="compositionally biased region" description="Pro residues" evidence="1">
    <location>
        <begin position="32"/>
        <end position="52"/>
    </location>
</feature>
<dbReference type="Pfam" id="PF03732">
    <property type="entry name" value="Retrotrans_gag"/>
    <property type="match status" value="1"/>
</dbReference>
<evidence type="ECO:0000259" key="3">
    <source>
        <dbReference type="Pfam" id="PF17921"/>
    </source>
</evidence>
<evidence type="ECO:0000256" key="1">
    <source>
        <dbReference type="SAM" id="MobiDB-lite"/>
    </source>
</evidence>
<dbReference type="Proteomes" id="UP001151760">
    <property type="component" value="Unassembled WGS sequence"/>
</dbReference>
<dbReference type="GO" id="GO:0003964">
    <property type="term" value="F:RNA-directed DNA polymerase activity"/>
    <property type="evidence" value="ECO:0007669"/>
    <property type="project" value="UniProtKB-KW"/>
</dbReference>
<dbReference type="Gene3D" id="3.30.70.270">
    <property type="match status" value="1"/>
</dbReference>
<dbReference type="PANTHER" id="PTHR37984">
    <property type="entry name" value="PROTEIN CBG26694"/>
    <property type="match status" value="1"/>
</dbReference>
<reference evidence="4" key="2">
    <citation type="submission" date="2022-01" db="EMBL/GenBank/DDBJ databases">
        <authorList>
            <person name="Yamashiro T."/>
            <person name="Shiraishi A."/>
            <person name="Satake H."/>
            <person name="Nakayama K."/>
        </authorList>
    </citation>
    <scope>NUCLEOTIDE SEQUENCE</scope>
</reference>
<protein>
    <submittedName>
        <fullName evidence="4">Reverse transcriptase domain-containing protein</fullName>
    </submittedName>
</protein>
<dbReference type="EMBL" id="BQNB010012704">
    <property type="protein sequence ID" value="GJT06877.1"/>
    <property type="molecule type" value="Genomic_DNA"/>
</dbReference>
<dbReference type="InterPro" id="IPR043128">
    <property type="entry name" value="Rev_trsase/Diguanyl_cyclase"/>
</dbReference>
<dbReference type="PANTHER" id="PTHR37984:SF5">
    <property type="entry name" value="PROTEIN NYNRIN-LIKE"/>
    <property type="match status" value="1"/>
</dbReference>
<keyword evidence="4" id="KW-0695">RNA-directed DNA polymerase</keyword>
<dbReference type="InterPro" id="IPR005162">
    <property type="entry name" value="Retrotrans_gag_dom"/>
</dbReference>
<dbReference type="SUPFAM" id="SSF56672">
    <property type="entry name" value="DNA/RNA polymerases"/>
    <property type="match status" value="1"/>
</dbReference>
<evidence type="ECO:0000313" key="5">
    <source>
        <dbReference type="Proteomes" id="UP001151760"/>
    </source>
</evidence>
<gene>
    <name evidence="4" type="ORF">Tco_0841339</name>
</gene>
<keyword evidence="4" id="KW-0808">Transferase</keyword>
<sequence length="1010" mass="114389">MSDSEHSTVTYTSVSEDDLYMGSPGVEVPIYEGPPSPDYIPGPEGPPSPDYVPGPEEPEQAPPSPIYIPFVPEPVYPEFLPSPGYIPESDPEEDLEEDDEEDPADYPADRGDDDDDAEDEHLAPAEPAAVAYSADQDPYIAYRVTARMSIQPRRRHLSSRGSYSLSTNYLYLHPLAPTYVDGSLGSRAAGIRQRDALPSHVHETEMPEMCLPLRKRLCRTTPGPGYEVGESSAAGTARRVGPTTARADMYGFADINPRDLHDTLEGVNQRVIELSSTVDEEDEIIYSQLDDARRSEWGGGGPIISCRLGTVDGFLRSDAFRGYITSEYIRSWLSQSEIAELRQPDVGHRGDVQSCESQTIGGKGSSRVPKIVKSASRITPCFDRMAIIAMVLTWPAQTARYLAVKFATCTLQDDALTWWNSHVKTTTPEVAHAMPWAALKKMMTDKYCPKGEIKKIETEMGYLKKSQRTMQDVIELQLELWRIRPMPMLTFSRKDRKYDDLSQNNQTYQQNKRQNTGRAYAAGNGHIQEQLPPVEEHVIRGMVAELHWALCSGSCRAKPEQQRCDGAHGQKYLLHGLSHLSWHFFKSRDMETSREEATGKSTGNLIDWPHQKMEELAGSTTRGFRPKALKTSSSPWGAPSKQEHEEHLKIILELLKKEELYAKFSKCEFWIPKVQFLGYVIDNKRISVDPAKSNMLKIGASPKTPTEIRQVFSLAGFYRRFIEGFKDRQTMTTLTQKEGSSLSGGTNKRLPLLLFKRRCVGTNSGFTSYSSIRGMNMRFTIAIFVYSPGKKCRCDALRGMNGEPPLRGNVGNLVRMDPMLQWQELRLPLLWRFTDCDHDTMFHNIEVCLSSRFREKYQDMKMLYWWPNMKADIATYVSSAWTCAKVKVETSETVRVCWYKPRYSMKWDNIRWQIFIPMKETDPLEKLARMYLKEVVTRHGIPVSIICDRDPSVSRGVEVGAKVMLKISPKGVVRFGKRGKLNPQFVGPYSIKELETLHTKLELPEELSTS</sequence>
<accession>A0ABQ5AYU2</accession>
<keyword evidence="5" id="KW-1185">Reference proteome</keyword>
<reference evidence="4" key="1">
    <citation type="journal article" date="2022" name="Int. J. Mol. Sci.">
        <title>Draft Genome of Tanacetum Coccineum: Genomic Comparison of Closely Related Tanacetum-Family Plants.</title>
        <authorList>
            <person name="Yamashiro T."/>
            <person name="Shiraishi A."/>
            <person name="Nakayama K."/>
            <person name="Satake H."/>
        </authorList>
    </citation>
    <scope>NUCLEOTIDE SEQUENCE</scope>
</reference>
<feature type="domain" description="Retrotransposon gag" evidence="2">
    <location>
        <begin position="405"/>
        <end position="474"/>
    </location>
</feature>
<dbReference type="InterPro" id="IPR041588">
    <property type="entry name" value="Integrase_H2C2"/>
</dbReference>
<dbReference type="InterPro" id="IPR043502">
    <property type="entry name" value="DNA/RNA_pol_sf"/>
</dbReference>
<keyword evidence="4" id="KW-0548">Nucleotidyltransferase</keyword>
<feature type="compositionally biased region" description="Acidic residues" evidence="1">
    <location>
        <begin position="89"/>
        <end position="104"/>
    </location>
</feature>
<evidence type="ECO:0000259" key="2">
    <source>
        <dbReference type="Pfam" id="PF03732"/>
    </source>
</evidence>
<name>A0ABQ5AYU2_9ASTR</name>
<feature type="domain" description="Integrase zinc-binding" evidence="3">
    <location>
        <begin position="857"/>
        <end position="888"/>
    </location>
</feature>
<proteinExistence type="predicted"/>